<keyword evidence="4 6" id="KW-0378">Hydrolase</keyword>
<dbReference type="GO" id="GO:0016990">
    <property type="term" value="F:arginine deiminase activity"/>
    <property type="evidence" value="ECO:0007669"/>
    <property type="project" value="UniProtKB-UniRule"/>
</dbReference>
<evidence type="ECO:0000256" key="7">
    <source>
        <dbReference type="PIRSR" id="PIRSR006356-1"/>
    </source>
</evidence>
<dbReference type="PIRSF" id="PIRSF006356">
    <property type="entry name" value="Arg_deiminase"/>
    <property type="match status" value="1"/>
</dbReference>
<dbReference type="RefSeq" id="WP_091267829.1">
    <property type="nucleotide sequence ID" value="NZ_FNFK01000038.1"/>
</dbReference>
<dbReference type="UniPathway" id="UPA00254">
    <property type="reaction ID" value="UER00364"/>
</dbReference>
<dbReference type="EMBL" id="FNFK01000038">
    <property type="protein sequence ID" value="SDK55515.1"/>
    <property type="molecule type" value="Genomic_DNA"/>
</dbReference>
<dbReference type="Pfam" id="PF02274">
    <property type="entry name" value="ADI"/>
    <property type="match status" value="1"/>
</dbReference>
<comment type="subcellular location">
    <subcellularLocation>
        <location evidence="6">Cytoplasm</location>
    </subcellularLocation>
</comment>
<organism evidence="8 9">
    <name type="scientific">Alkalibacterium thalassium</name>
    <dbReference type="NCBI Taxonomy" id="426701"/>
    <lineage>
        <taxon>Bacteria</taxon>
        <taxon>Bacillati</taxon>
        <taxon>Bacillota</taxon>
        <taxon>Bacilli</taxon>
        <taxon>Lactobacillales</taxon>
        <taxon>Carnobacteriaceae</taxon>
        <taxon>Alkalibacterium</taxon>
    </lineage>
</organism>
<dbReference type="OrthoDB" id="9807502at2"/>
<dbReference type="NCBIfam" id="TIGR01078">
    <property type="entry name" value="arcA"/>
    <property type="match status" value="1"/>
</dbReference>
<evidence type="ECO:0000256" key="1">
    <source>
        <dbReference type="ARBA" id="ARBA00005213"/>
    </source>
</evidence>
<dbReference type="GO" id="GO:0005737">
    <property type="term" value="C:cytoplasm"/>
    <property type="evidence" value="ECO:0007669"/>
    <property type="project" value="UniProtKB-SubCell"/>
</dbReference>
<comment type="similarity">
    <text evidence="2 6">Belongs to the arginine deiminase family.</text>
</comment>
<accession>A0A1G9CVP7</accession>
<evidence type="ECO:0000313" key="8">
    <source>
        <dbReference type="EMBL" id="SDK55515.1"/>
    </source>
</evidence>
<protein>
    <recommendedName>
        <fullName evidence="6">Arginine deiminase</fullName>
        <shortName evidence="6">ADI</shortName>
        <ecNumber evidence="6">3.5.3.6</ecNumber>
    </recommendedName>
    <alternativeName>
        <fullName evidence="6">Arginine dihydrolase</fullName>
        <shortName evidence="6">AD</shortName>
    </alternativeName>
</protein>
<dbReference type="EC" id="3.5.3.6" evidence="6"/>
<evidence type="ECO:0000256" key="3">
    <source>
        <dbReference type="ARBA" id="ARBA00022503"/>
    </source>
</evidence>
<reference evidence="9" key="1">
    <citation type="submission" date="2016-10" db="EMBL/GenBank/DDBJ databases">
        <authorList>
            <person name="Varghese N."/>
            <person name="Submissions S."/>
        </authorList>
    </citation>
    <scope>NUCLEOTIDE SEQUENCE [LARGE SCALE GENOMIC DNA]</scope>
    <source>
        <strain evidence="9">DSM 19181</strain>
    </source>
</reference>
<dbReference type="Proteomes" id="UP000199433">
    <property type="component" value="Unassembled WGS sequence"/>
</dbReference>
<evidence type="ECO:0000256" key="6">
    <source>
        <dbReference type="HAMAP-Rule" id="MF_00242"/>
    </source>
</evidence>
<dbReference type="STRING" id="426701.SAMN04488098_10388"/>
<dbReference type="Gene3D" id="3.75.10.10">
    <property type="entry name" value="L-arginine/glycine Amidinotransferase, Chain A"/>
    <property type="match status" value="1"/>
</dbReference>
<dbReference type="GO" id="GO:0019546">
    <property type="term" value="P:L-arginine deiminase pathway"/>
    <property type="evidence" value="ECO:0007669"/>
    <property type="project" value="UniProtKB-UniRule"/>
</dbReference>
<dbReference type="HAMAP" id="MF_00242">
    <property type="entry name" value="Arg_deiminase"/>
    <property type="match status" value="1"/>
</dbReference>
<dbReference type="Gene3D" id="1.10.3930.10">
    <property type="entry name" value="Arginine deiminase"/>
    <property type="match status" value="1"/>
</dbReference>
<keyword evidence="6" id="KW-0963">Cytoplasm</keyword>
<keyword evidence="9" id="KW-1185">Reference proteome</keyword>
<feature type="active site" description="Amidino-cysteine intermediate" evidence="6 7">
    <location>
        <position position="401"/>
    </location>
</feature>
<gene>
    <name evidence="6" type="primary">arcA</name>
    <name evidence="8" type="ORF">SAMN04488098_10388</name>
</gene>
<comment type="pathway">
    <text evidence="1 6">Amino-acid degradation; L-arginine degradation via ADI pathway; carbamoyl phosphate from L-arginine: step 1/2.</text>
</comment>
<evidence type="ECO:0000256" key="4">
    <source>
        <dbReference type="ARBA" id="ARBA00022801"/>
    </source>
</evidence>
<dbReference type="PRINTS" id="PR01466">
    <property type="entry name" value="ARGDEIMINASE"/>
</dbReference>
<keyword evidence="3 6" id="KW-0056">Arginine metabolism</keyword>
<dbReference type="AlphaFoldDB" id="A0A1G9CVP7"/>
<proteinExistence type="inferred from homology"/>
<evidence type="ECO:0000256" key="5">
    <source>
        <dbReference type="ARBA" id="ARBA00049429"/>
    </source>
</evidence>
<dbReference type="InterPro" id="IPR003876">
    <property type="entry name" value="Arg_deiminase"/>
</dbReference>
<name>A0A1G9CVP7_9LACT</name>
<dbReference type="SUPFAM" id="SSF55909">
    <property type="entry name" value="Pentein"/>
    <property type="match status" value="1"/>
</dbReference>
<dbReference type="NCBIfam" id="NF002381">
    <property type="entry name" value="PRK01388.1"/>
    <property type="match status" value="1"/>
</dbReference>
<sequence>MPRLFNINSEIDPLKSVLLKRPGREVENLIPSTMEDLLFDDIPYLPIIQQEHDAFAEALKDNGSEVVYLEELVAEALDAQQGHQTLVDQIIKESGIYIKDVKDALSDYLLSMNTKDMVDTMMAGVRTDKLDIQSRSLGWLTDRQDQDLFLMQPMPNLYYTRDIASTLGKGMSINKMTYEARKRESLFMETIARYHPDFKGDQLPIWRDRNSDTTIEGGDILVLSEDVLAIGVSQRTSGRAIEELARSLFDKQNKFRKILAIEIPHVRAMMHLDTVFTMVDKDAFTIHPGIQDLDQKMSIYMLEPSKVEGQIKVSHHTDLTDLLKDVLNMPEINLIPCGGGDPIAAPREQWNDGSNTLAVKPGVVITYNRNYVSNDLLRKNGIKVVEIPSSELSRGRGGPRCMSMPLLRESE</sequence>
<evidence type="ECO:0000256" key="2">
    <source>
        <dbReference type="ARBA" id="ARBA00010206"/>
    </source>
</evidence>
<dbReference type="PANTHER" id="PTHR47271">
    <property type="entry name" value="ARGININE DEIMINASE"/>
    <property type="match status" value="1"/>
</dbReference>
<dbReference type="PANTHER" id="PTHR47271:SF2">
    <property type="entry name" value="ARGININE DEIMINASE"/>
    <property type="match status" value="1"/>
</dbReference>
<evidence type="ECO:0000313" key="9">
    <source>
        <dbReference type="Proteomes" id="UP000199433"/>
    </source>
</evidence>
<comment type="catalytic activity">
    <reaction evidence="5 6">
        <text>L-arginine + H2O = L-citrulline + NH4(+)</text>
        <dbReference type="Rhea" id="RHEA:19597"/>
        <dbReference type="ChEBI" id="CHEBI:15377"/>
        <dbReference type="ChEBI" id="CHEBI:28938"/>
        <dbReference type="ChEBI" id="CHEBI:32682"/>
        <dbReference type="ChEBI" id="CHEBI:57743"/>
        <dbReference type="EC" id="3.5.3.6"/>
    </reaction>
</comment>